<feature type="transmembrane region" description="Helical" evidence="1">
    <location>
        <begin position="64"/>
        <end position="85"/>
    </location>
</feature>
<proteinExistence type="predicted"/>
<protein>
    <submittedName>
        <fullName evidence="2">Uncharacterized protein</fullName>
    </submittedName>
</protein>
<dbReference type="AlphaFoldDB" id="A0A5C6TG15"/>
<dbReference type="EMBL" id="VMNF01000004">
    <property type="protein sequence ID" value="TXC09399.1"/>
    <property type="molecule type" value="Genomic_DNA"/>
</dbReference>
<accession>A0A5C6TG15</accession>
<keyword evidence="1" id="KW-1133">Transmembrane helix</keyword>
<organism evidence="2 3">
    <name type="scientific">Fusarium oxysporum f. sp. cubense</name>
    <dbReference type="NCBI Taxonomy" id="61366"/>
    <lineage>
        <taxon>Eukaryota</taxon>
        <taxon>Fungi</taxon>
        <taxon>Dikarya</taxon>
        <taxon>Ascomycota</taxon>
        <taxon>Pezizomycotina</taxon>
        <taxon>Sordariomycetes</taxon>
        <taxon>Hypocreomycetidae</taxon>
        <taxon>Hypocreales</taxon>
        <taxon>Nectriaceae</taxon>
        <taxon>Fusarium</taxon>
        <taxon>Fusarium oxysporum species complex</taxon>
    </lineage>
</organism>
<evidence type="ECO:0000313" key="3">
    <source>
        <dbReference type="Proteomes" id="UP000321331"/>
    </source>
</evidence>
<feature type="non-terminal residue" evidence="2">
    <location>
        <position position="1"/>
    </location>
</feature>
<name>A0A5C6TG15_FUSOC</name>
<keyword evidence="1" id="KW-0812">Transmembrane</keyword>
<gene>
    <name evidence="2" type="ORF">FocTR4_00006129</name>
</gene>
<comment type="caution">
    <text evidence="2">The sequence shown here is derived from an EMBL/GenBank/DDBJ whole genome shotgun (WGS) entry which is preliminary data.</text>
</comment>
<evidence type="ECO:0000313" key="2">
    <source>
        <dbReference type="EMBL" id="TXC09399.1"/>
    </source>
</evidence>
<evidence type="ECO:0000256" key="1">
    <source>
        <dbReference type="SAM" id="Phobius"/>
    </source>
</evidence>
<sequence length="100" mass="10860">LDNSHLSTDIRGLSLELGPVEFIPSTAEVSCHDHSYIGYGVSTDRIWIVNNGCKVLWLPPEFRFGVFAVAGLIIAIGCSSGRVLVMRLAMNKQEGSVNVL</sequence>
<dbReference type="Proteomes" id="UP000321331">
    <property type="component" value="Unassembled WGS sequence"/>
</dbReference>
<keyword evidence="1" id="KW-0472">Membrane</keyword>
<reference evidence="2 3" key="1">
    <citation type="submission" date="2019-07" db="EMBL/GenBank/DDBJ databases">
        <title>The First High-Quality Draft Genome Sequence of the Causal Agent of the Current Panama Disease Epidemic.</title>
        <authorList>
            <person name="Warmington R.J."/>
            <person name="Kay W."/>
            <person name="Jeffries A."/>
            <person name="Bebber D."/>
            <person name="Moore K."/>
            <person name="Studholme D.J."/>
        </authorList>
    </citation>
    <scope>NUCLEOTIDE SEQUENCE [LARGE SCALE GENOMIC DNA]</scope>
    <source>
        <strain evidence="2 3">TR4</strain>
    </source>
</reference>